<keyword evidence="4" id="KW-1185">Reference proteome</keyword>
<feature type="region of interest" description="Disordered" evidence="1">
    <location>
        <begin position="55"/>
        <end position="74"/>
    </location>
</feature>
<feature type="transmembrane region" description="Helical" evidence="2">
    <location>
        <begin position="7"/>
        <end position="25"/>
    </location>
</feature>
<feature type="transmembrane region" description="Helical" evidence="2">
    <location>
        <begin position="31"/>
        <end position="48"/>
    </location>
</feature>
<feature type="compositionally biased region" description="Low complexity" evidence="1">
    <location>
        <begin position="65"/>
        <end position="74"/>
    </location>
</feature>
<evidence type="ECO:0000313" key="4">
    <source>
        <dbReference type="Proteomes" id="UP000652427"/>
    </source>
</evidence>
<name>A0ABX2MYM8_9SPHN</name>
<dbReference type="RefSeq" id="WP_176278093.1">
    <property type="nucleotide sequence ID" value="NZ_JABWMH010000001.1"/>
</dbReference>
<keyword evidence="2" id="KW-0812">Transmembrane</keyword>
<evidence type="ECO:0008006" key="5">
    <source>
        <dbReference type="Google" id="ProtNLM"/>
    </source>
</evidence>
<evidence type="ECO:0000313" key="3">
    <source>
        <dbReference type="EMBL" id="NVD26549.1"/>
    </source>
</evidence>
<gene>
    <name evidence="3" type="ORF">HUO14_01370</name>
</gene>
<comment type="caution">
    <text evidence="3">The sequence shown here is derived from an EMBL/GenBank/DDBJ whole genome shotgun (WGS) entry which is preliminary data.</text>
</comment>
<sequence length="74" mass="7730">MSSFSIYMIGFVVFIGGLAYGAFLLGAPPTYIGVGVIILAGIGLMSATRRTRTRDISPDGGVAQTTTTTTRNEV</sequence>
<proteinExistence type="predicted"/>
<protein>
    <recommendedName>
        <fullName evidence="5">LysR family transcriptional regulator</fullName>
    </recommendedName>
</protein>
<keyword evidence="2" id="KW-0472">Membrane</keyword>
<organism evidence="3 4">
    <name type="scientific">Parasphingorhabdus flavimaris</name>
    <dbReference type="NCBI Taxonomy" id="266812"/>
    <lineage>
        <taxon>Bacteria</taxon>
        <taxon>Pseudomonadati</taxon>
        <taxon>Pseudomonadota</taxon>
        <taxon>Alphaproteobacteria</taxon>
        <taxon>Sphingomonadales</taxon>
        <taxon>Sphingomonadaceae</taxon>
        <taxon>Parasphingorhabdus</taxon>
    </lineage>
</organism>
<evidence type="ECO:0000256" key="1">
    <source>
        <dbReference type="SAM" id="MobiDB-lite"/>
    </source>
</evidence>
<keyword evidence="2" id="KW-1133">Transmembrane helix</keyword>
<evidence type="ECO:0000256" key="2">
    <source>
        <dbReference type="SAM" id="Phobius"/>
    </source>
</evidence>
<accession>A0ABX2MYM8</accession>
<dbReference type="Proteomes" id="UP000652427">
    <property type="component" value="Unassembled WGS sequence"/>
</dbReference>
<reference evidence="3 4" key="1">
    <citation type="submission" date="2020-06" db="EMBL/GenBank/DDBJ databases">
        <authorList>
            <person name="Kim S.-J."/>
            <person name="Park S.-J."/>
        </authorList>
    </citation>
    <scope>NUCLEOTIDE SEQUENCE [LARGE SCALE GENOMIC DNA]</scope>
    <source>
        <strain evidence="3 4">SW-151</strain>
    </source>
</reference>
<dbReference type="EMBL" id="JABWMH010000001">
    <property type="protein sequence ID" value="NVD26549.1"/>
    <property type="molecule type" value="Genomic_DNA"/>
</dbReference>